<evidence type="ECO:0000256" key="7">
    <source>
        <dbReference type="ARBA" id="ARBA00022723"/>
    </source>
</evidence>
<dbReference type="KEGG" id="pwu:A8O14_03775"/>
<evidence type="ECO:0000256" key="6">
    <source>
        <dbReference type="ARBA" id="ARBA00016853"/>
    </source>
</evidence>
<keyword evidence="14" id="KW-1185">Reference proteome</keyword>
<dbReference type="UniPathway" id="UPA00034">
    <property type="reaction ID" value="UER00021"/>
</dbReference>
<evidence type="ECO:0000259" key="12">
    <source>
        <dbReference type="Pfam" id="PF07687"/>
    </source>
</evidence>
<dbReference type="InterPro" id="IPR011650">
    <property type="entry name" value="Peptidase_M20_dimer"/>
</dbReference>
<keyword evidence="10" id="KW-0170">Cobalt</keyword>
<comment type="similarity">
    <text evidence="4">Belongs to the peptidase M20A family.</text>
</comment>
<gene>
    <name evidence="13" type="ORF">A8O14_03775</name>
</gene>
<accession>A0A191UI94</accession>
<evidence type="ECO:0000256" key="8">
    <source>
        <dbReference type="ARBA" id="ARBA00022801"/>
    </source>
</evidence>
<dbReference type="InterPro" id="IPR050072">
    <property type="entry name" value="Peptidase_M20A"/>
</dbReference>
<evidence type="ECO:0000256" key="5">
    <source>
        <dbReference type="ARBA" id="ARBA00011921"/>
    </source>
</evidence>
<evidence type="ECO:0000256" key="3">
    <source>
        <dbReference type="ARBA" id="ARBA00005130"/>
    </source>
</evidence>
<dbReference type="GO" id="GO:0046872">
    <property type="term" value="F:metal ion binding"/>
    <property type="evidence" value="ECO:0007669"/>
    <property type="project" value="UniProtKB-KW"/>
</dbReference>
<dbReference type="SUPFAM" id="SSF53187">
    <property type="entry name" value="Zn-dependent exopeptidases"/>
    <property type="match status" value="1"/>
</dbReference>
<keyword evidence="7" id="KW-0479">Metal-binding</keyword>
<dbReference type="InterPro" id="IPR010182">
    <property type="entry name" value="ArgE/DapE"/>
</dbReference>
<evidence type="ECO:0000256" key="11">
    <source>
        <dbReference type="ARBA" id="ARBA00051301"/>
    </source>
</evidence>
<dbReference type="Proteomes" id="UP000078463">
    <property type="component" value="Chromosome"/>
</dbReference>
<dbReference type="STRING" id="1743168.A8O14_03775"/>
<dbReference type="InterPro" id="IPR001261">
    <property type="entry name" value="ArgE/DapE_CS"/>
</dbReference>
<comment type="cofactor">
    <cofactor evidence="1">
        <name>Co(2+)</name>
        <dbReference type="ChEBI" id="CHEBI:48828"/>
    </cofactor>
</comment>
<dbReference type="AlphaFoldDB" id="A0A191UI94"/>
<feature type="domain" description="Peptidase M20 dimerisation" evidence="12">
    <location>
        <begin position="178"/>
        <end position="268"/>
    </location>
</feature>
<dbReference type="SUPFAM" id="SSF55031">
    <property type="entry name" value="Bacterial exopeptidase dimerisation domain"/>
    <property type="match status" value="1"/>
</dbReference>
<reference evidence="14" key="1">
    <citation type="submission" date="2016-05" db="EMBL/GenBank/DDBJ databases">
        <title>Polynucleobacter sp. QLW-P1FAT50C-4 genome.</title>
        <authorList>
            <person name="Hahn M.W."/>
        </authorList>
    </citation>
    <scope>NUCLEOTIDE SEQUENCE [LARGE SCALE GENOMIC DNA]</scope>
    <source>
        <strain evidence="14">QLW-P1FAT50C-4</strain>
    </source>
</reference>
<dbReference type="GO" id="GO:0009014">
    <property type="term" value="F:succinyl-diaminopimelate desuccinylase activity"/>
    <property type="evidence" value="ECO:0007669"/>
    <property type="project" value="UniProtKB-EC"/>
</dbReference>
<evidence type="ECO:0000256" key="4">
    <source>
        <dbReference type="ARBA" id="ARBA00006247"/>
    </source>
</evidence>
<dbReference type="Pfam" id="PF01546">
    <property type="entry name" value="Peptidase_M20"/>
    <property type="match status" value="1"/>
</dbReference>
<dbReference type="CDD" id="cd08659">
    <property type="entry name" value="M20_ArgE_DapE-like"/>
    <property type="match status" value="1"/>
</dbReference>
<comment type="cofactor">
    <cofactor evidence="2">
        <name>Zn(2+)</name>
        <dbReference type="ChEBI" id="CHEBI:29105"/>
    </cofactor>
</comment>
<evidence type="ECO:0000256" key="1">
    <source>
        <dbReference type="ARBA" id="ARBA00001941"/>
    </source>
</evidence>
<evidence type="ECO:0000313" key="13">
    <source>
        <dbReference type="EMBL" id="ANJ00705.1"/>
    </source>
</evidence>
<dbReference type="GO" id="GO:0009089">
    <property type="term" value="P:lysine biosynthetic process via diaminopimelate"/>
    <property type="evidence" value="ECO:0007669"/>
    <property type="project" value="UniProtKB-UniPathway"/>
</dbReference>
<dbReference type="EC" id="3.5.1.18" evidence="5"/>
<evidence type="ECO:0000313" key="14">
    <source>
        <dbReference type="Proteomes" id="UP000078463"/>
    </source>
</evidence>
<comment type="catalytic activity">
    <reaction evidence="11">
        <text>N-succinyl-(2S,6S)-2,6-diaminopimelate + H2O = (2S,6S)-2,6-diaminopimelate + succinate</text>
        <dbReference type="Rhea" id="RHEA:22608"/>
        <dbReference type="ChEBI" id="CHEBI:15377"/>
        <dbReference type="ChEBI" id="CHEBI:30031"/>
        <dbReference type="ChEBI" id="CHEBI:57609"/>
        <dbReference type="ChEBI" id="CHEBI:58087"/>
        <dbReference type="EC" id="3.5.1.18"/>
    </reaction>
</comment>
<dbReference type="Gene3D" id="3.30.70.360">
    <property type="match status" value="1"/>
</dbReference>
<name>A0A191UI94_9BURK</name>
<dbReference type="Pfam" id="PF07687">
    <property type="entry name" value="M20_dimer"/>
    <property type="match status" value="1"/>
</dbReference>
<sequence>MTTPDPIALTQELIRFNTVNPPGNEDQICNYLATILESAGFECRKIEFAPRRMSLVAKIGACSSERKSICFTGHVDVVPLGARSWKHEPFAGVIEDGKLFGRGSSDMKSGVAAFIVAAMKTAQAAKDGSGVSMIITAGEETGCEGAFHLAASQEILEFLGPAGCFVVAEPTANEPLLGHKGAYWLKASTEGITAHGSMPERGDNAFYKLAKAALTLETFTFDTPAHPMMGQGTLNVGTAKAGLNINSVPDAAEMTLDIRTVAGQSHKHIYGCLCKALGPIVKLDTIIDIEGVYTPATDPWMSSVFDCCEKVNGVRPEEKTVSYFTDASALKPAIGNPPTVILGPGQPEMAHQTNEFCYVDKITDATSIFEELITDWHQTGK</sequence>
<keyword evidence="8" id="KW-0378">Hydrolase</keyword>
<dbReference type="NCBIfam" id="TIGR01910">
    <property type="entry name" value="DapE-ArgE"/>
    <property type="match status" value="1"/>
</dbReference>
<dbReference type="EMBL" id="CP015922">
    <property type="protein sequence ID" value="ANJ00705.1"/>
    <property type="molecule type" value="Genomic_DNA"/>
</dbReference>
<evidence type="ECO:0000256" key="2">
    <source>
        <dbReference type="ARBA" id="ARBA00001947"/>
    </source>
</evidence>
<organism evidence="13 14">
    <name type="scientific">Polynucleobacter wuianus</name>
    <dbReference type="NCBI Taxonomy" id="1743168"/>
    <lineage>
        <taxon>Bacteria</taxon>
        <taxon>Pseudomonadati</taxon>
        <taxon>Pseudomonadota</taxon>
        <taxon>Betaproteobacteria</taxon>
        <taxon>Burkholderiales</taxon>
        <taxon>Burkholderiaceae</taxon>
        <taxon>Polynucleobacter</taxon>
    </lineage>
</organism>
<dbReference type="PANTHER" id="PTHR43808:SF32">
    <property type="entry name" value="ARGE_DAPE-RELATED DEACYLASE"/>
    <property type="match status" value="1"/>
</dbReference>
<dbReference type="InterPro" id="IPR002933">
    <property type="entry name" value="Peptidase_M20"/>
</dbReference>
<keyword evidence="9" id="KW-0862">Zinc</keyword>
<protein>
    <recommendedName>
        <fullName evidence="6">Probable succinyl-diaminopimelate desuccinylase</fullName>
        <ecNumber evidence="5">3.5.1.18</ecNumber>
    </recommendedName>
</protein>
<dbReference type="InterPro" id="IPR036264">
    <property type="entry name" value="Bact_exopeptidase_dim_dom"/>
</dbReference>
<dbReference type="PANTHER" id="PTHR43808">
    <property type="entry name" value="ACETYLORNITHINE DEACETYLASE"/>
    <property type="match status" value="1"/>
</dbReference>
<comment type="pathway">
    <text evidence="3">Amino-acid biosynthesis; L-lysine biosynthesis via DAP pathway; LL-2,6-diaminopimelate from (S)-tetrahydrodipicolinate (succinylase route): step 3/3.</text>
</comment>
<dbReference type="Gene3D" id="3.40.630.10">
    <property type="entry name" value="Zn peptidases"/>
    <property type="match status" value="2"/>
</dbReference>
<proteinExistence type="inferred from homology"/>
<evidence type="ECO:0000256" key="9">
    <source>
        <dbReference type="ARBA" id="ARBA00022833"/>
    </source>
</evidence>
<evidence type="ECO:0000256" key="10">
    <source>
        <dbReference type="ARBA" id="ARBA00023285"/>
    </source>
</evidence>
<dbReference type="PROSITE" id="PS00759">
    <property type="entry name" value="ARGE_DAPE_CPG2_2"/>
    <property type="match status" value="1"/>
</dbReference>